<dbReference type="Proteomes" id="UP000887579">
    <property type="component" value="Unplaced"/>
</dbReference>
<evidence type="ECO:0000313" key="1">
    <source>
        <dbReference type="Proteomes" id="UP000887579"/>
    </source>
</evidence>
<reference evidence="2" key="1">
    <citation type="submission" date="2022-11" db="UniProtKB">
        <authorList>
            <consortium name="WormBaseParasite"/>
        </authorList>
    </citation>
    <scope>IDENTIFICATION</scope>
</reference>
<accession>A0AC34FP39</accession>
<proteinExistence type="predicted"/>
<organism evidence="1 2">
    <name type="scientific">Panagrolaimus sp. ES5</name>
    <dbReference type="NCBI Taxonomy" id="591445"/>
    <lineage>
        <taxon>Eukaryota</taxon>
        <taxon>Metazoa</taxon>
        <taxon>Ecdysozoa</taxon>
        <taxon>Nematoda</taxon>
        <taxon>Chromadorea</taxon>
        <taxon>Rhabditida</taxon>
        <taxon>Tylenchina</taxon>
        <taxon>Panagrolaimomorpha</taxon>
        <taxon>Panagrolaimoidea</taxon>
        <taxon>Panagrolaimidae</taxon>
        <taxon>Panagrolaimus</taxon>
    </lineage>
</organism>
<evidence type="ECO:0000313" key="2">
    <source>
        <dbReference type="WBParaSite" id="ES5_v2.g18795.t1"/>
    </source>
</evidence>
<sequence length="71" mass="8280">MRDNNFHRNMGPSPLQRGNAAHIRQNDDNKNRTTLTNQERNFVNSVIHGKSMNHEPKYDPQLNQLKKKNGL</sequence>
<dbReference type="WBParaSite" id="ES5_v2.g18795.t1">
    <property type="protein sequence ID" value="ES5_v2.g18795.t1"/>
    <property type="gene ID" value="ES5_v2.g18795"/>
</dbReference>
<protein>
    <submittedName>
        <fullName evidence="2">Uncharacterized protein</fullName>
    </submittedName>
</protein>
<name>A0AC34FP39_9BILA</name>